<dbReference type="PROSITE" id="PS50206">
    <property type="entry name" value="RHODANESE_3"/>
    <property type="match status" value="1"/>
</dbReference>
<reference evidence="3" key="1">
    <citation type="submission" date="2015-02" db="EMBL/GenBank/DDBJ databases">
        <title>Draft Genome of Frankia sp. CpI1-S.</title>
        <authorList>
            <person name="Oshone R.T."/>
            <person name="Ngom M."/>
            <person name="Ghodhbane-Gtari F."/>
            <person name="Gtari M."/>
            <person name="Morris K."/>
            <person name="Thomas K."/>
            <person name="Sen A."/>
            <person name="Tisa L.S."/>
        </authorList>
    </citation>
    <scope>NUCLEOTIDE SEQUENCE [LARGE SCALE GENOMIC DNA]</scope>
    <source>
        <strain evidence="3">CpI1-S</strain>
    </source>
</reference>
<reference evidence="2 3" key="2">
    <citation type="journal article" date="2016" name="Genome Announc.">
        <title>Permanent Draft Genome Sequences for Two Variants of Frankia sp. Strain CpI1, the First Frankia Strain Isolated from Root Nodules of Comptonia peregrina.</title>
        <authorList>
            <person name="Oshone R."/>
            <person name="Hurst S.G.IV."/>
            <person name="Abebe-Akele F."/>
            <person name="Simpson S."/>
            <person name="Morris K."/>
            <person name="Thomas W.K."/>
            <person name="Tisa L.S."/>
        </authorList>
    </citation>
    <scope>NUCLEOTIDE SEQUENCE [LARGE SCALE GENOMIC DNA]</scope>
    <source>
        <strain evidence="3">CpI1-S</strain>
    </source>
</reference>
<dbReference type="GO" id="GO:0016740">
    <property type="term" value="F:transferase activity"/>
    <property type="evidence" value="ECO:0007669"/>
    <property type="project" value="UniProtKB-KW"/>
</dbReference>
<organism evidence="2 3">
    <name type="scientific">Frankia torreyi</name>
    <dbReference type="NCBI Taxonomy" id="1856"/>
    <lineage>
        <taxon>Bacteria</taxon>
        <taxon>Bacillati</taxon>
        <taxon>Actinomycetota</taxon>
        <taxon>Actinomycetes</taxon>
        <taxon>Frankiales</taxon>
        <taxon>Frankiaceae</taxon>
        <taxon>Frankia</taxon>
    </lineage>
</organism>
<dbReference type="InterPro" id="IPR001763">
    <property type="entry name" value="Rhodanese-like_dom"/>
</dbReference>
<dbReference type="EMBL" id="JYFN01000026">
    <property type="protein sequence ID" value="KJE22215.1"/>
    <property type="molecule type" value="Genomic_DNA"/>
</dbReference>
<dbReference type="OrthoDB" id="9800872at2"/>
<comment type="caution">
    <text evidence="2">The sequence shown here is derived from an EMBL/GenBank/DDBJ whole genome shotgun (WGS) entry which is preliminary data.</text>
</comment>
<dbReference type="Proteomes" id="UP000032545">
    <property type="component" value="Unassembled WGS sequence"/>
</dbReference>
<dbReference type="AlphaFoldDB" id="A0A0D8BDV4"/>
<dbReference type="SUPFAM" id="SSF52821">
    <property type="entry name" value="Rhodanese/Cell cycle control phosphatase"/>
    <property type="match status" value="1"/>
</dbReference>
<accession>A0A0D8BDV4</accession>
<dbReference type="InterPro" id="IPR050229">
    <property type="entry name" value="GlpE_sulfurtransferase"/>
</dbReference>
<protein>
    <submittedName>
        <fullName evidence="2">Rhodanese-like sulfurtransferase</fullName>
    </submittedName>
</protein>
<keyword evidence="3" id="KW-1185">Reference proteome</keyword>
<proteinExistence type="predicted"/>
<dbReference type="CDD" id="cd00158">
    <property type="entry name" value="RHOD"/>
    <property type="match status" value="1"/>
</dbReference>
<dbReference type="Pfam" id="PF00581">
    <property type="entry name" value="Rhodanese"/>
    <property type="match status" value="1"/>
</dbReference>
<gene>
    <name evidence="2" type="ORF">FF36_03478</name>
</gene>
<evidence type="ECO:0000259" key="1">
    <source>
        <dbReference type="PROSITE" id="PS50206"/>
    </source>
</evidence>
<dbReference type="SMART" id="SM00450">
    <property type="entry name" value="RHOD"/>
    <property type="match status" value="1"/>
</dbReference>
<dbReference type="PANTHER" id="PTHR43031">
    <property type="entry name" value="FAD-DEPENDENT OXIDOREDUCTASE"/>
    <property type="match status" value="1"/>
</dbReference>
<name>A0A0D8BDV4_9ACTN</name>
<dbReference type="RefSeq" id="WP_044886073.1">
    <property type="nucleotide sequence ID" value="NZ_JYFN01000026.1"/>
</dbReference>
<dbReference type="PATRIC" id="fig|1502723.3.peg.2916"/>
<dbReference type="InterPro" id="IPR036873">
    <property type="entry name" value="Rhodanese-like_dom_sf"/>
</dbReference>
<evidence type="ECO:0000313" key="3">
    <source>
        <dbReference type="Proteomes" id="UP000032545"/>
    </source>
</evidence>
<sequence length="116" mass="12239">MSSDQIPAVSVADLPADLSADGAPLLVDVREPDEWSAGHIADALHIPMGELVTRLDEVPREQDVVVVCRSGGRSAAVTGYLAQGGWQVRNLTDGMLAWQAHGRPMVSESGAAPRVL</sequence>
<dbReference type="PANTHER" id="PTHR43031:SF1">
    <property type="entry name" value="PYRIDINE NUCLEOTIDE-DISULPHIDE OXIDOREDUCTASE"/>
    <property type="match status" value="1"/>
</dbReference>
<dbReference type="Gene3D" id="3.40.250.10">
    <property type="entry name" value="Rhodanese-like domain"/>
    <property type="match status" value="1"/>
</dbReference>
<evidence type="ECO:0000313" key="2">
    <source>
        <dbReference type="EMBL" id="KJE22215.1"/>
    </source>
</evidence>
<feature type="domain" description="Rhodanese" evidence="1">
    <location>
        <begin position="20"/>
        <end position="107"/>
    </location>
</feature>
<keyword evidence="2" id="KW-0808">Transferase</keyword>